<gene>
    <name evidence="2" type="ORF">PSI22_20505</name>
</gene>
<organism evidence="2 3">
    <name type="scientific">Xenorhabdus aichiensis</name>
    <dbReference type="NCBI Taxonomy" id="3025874"/>
    <lineage>
        <taxon>Bacteria</taxon>
        <taxon>Pseudomonadati</taxon>
        <taxon>Pseudomonadota</taxon>
        <taxon>Gammaproteobacteria</taxon>
        <taxon>Enterobacterales</taxon>
        <taxon>Morganellaceae</taxon>
        <taxon>Xenorhabdus</taxon>
    </lineage>
</organism>
<dbReference type="RefSeq" id="WP_273581356.1">
    <property type="nucleotide sequence ID" value="NZ_JAQRFO010000082.1"/>
</dbReference>
<dbReference type="Proteomes" id="UP001214757">
    <property type="component" value="Unassembled WGS sequence"/>
</dbReference>
<name>A0ABT5MCF2_9GAMM</name>
<comment type="caution">
    <text evidence="2">The sequence shown here is derived from an EMBL/GenBank/DDBJ whole genome shotgun (WGS) entry which is preliminary data.</text>
</comment>
<dbReference type="EMBL" id="JAQRFO010000082">
    <property type="protein sequence ID" value="MDC9623951.1"/>
    <property type="molecule type" value="Genomic_DNA"/>
</dbReference>
<reference evidence="2 3" key="1">
    <citation type="submission" date="2023-02" db="EMBL/GenBank/DDBJ databases">
        <title>Entomopathogenic bacteria.</title>
        <authorList>
            <person name="Machado R.A."/>
        </authorList>
    </citation>
    <scope>NUCLEOTIDE SEQUENCE [LARGE SCALE GENOMIC DNA]</scope>
    <source>
        <strain evidence="2 3">XENO-7</strain>
    </source>
</reference>
<evidence type="ECO:0000313" key="2">
    <source>
        <dbReference type="EMBL" id="MDC9623951.1"/>
    </source>
</evidence>
<protein>
    <submittedName>
        <fullName evidence="2">Replication protein</fullName>
    </submittedName>
</protein>
<sequence>MSNVAYADFGANASSRSARMENQKQGHFALFRSLLSSGWADDTAKLALWVRLLGMAQYKPRRIEFGGVDWDLDTGQLVTKPRLLARKLRDAKGNEKTPKQVRDMLEFFSSEGMLTFSGNRHGTVITISNYTDYQLDVEVTNKLNNYKGSTQYEVTKQVNDFEVTKQVTNQVTNKPSHDVAFSDGQVTKQVTKQVKQSKKLLEQEYITSNDVGEFSDENNPPQPVRKSQSKKESVPYQAMIDAYHEILPEMARITVLRDARKSKMRTFWQRANKEYQTQHQKSFTLENWKGYLGYIAEHCRWMMEESPNGKGGYWRAKNLDYLITDQCYVSVKEDRANDRKNNR</sequence>
<evidence type="ECO:0000313" key="3">
    <source>
        <dbReference type="Proteomes" id="UP001214757"/>
    </source>
</evidence>
<evidence type="ECO:0000256" key="1">
    <source>
        <dbReference type="SAM" id="MobiDB-lite"/>
    </source>
</evidence>
<proteinExistence type="predicted"/>
<feature type="region of interest" description="Disordered" evidence="1">
    <location>
        <begin position="210"/>
        <end position="233"/>
    </location>
</feature>
<accession>A0ABT5MCF2</accession>
<keyword evidence="3" id="KW-1185">Reference proteome</keyword>